<organism evidence="2 3">
    <name type="scientific">Staphylococcus massiliensis S46</name>
    <dbReference type="NCBI Taxonomy" id="1229783"/>
    <lineage>
        <taxon>Bacteria</taxon>
        <taxon>Bacillati</taxon>
        <taxon>Bacillota</taxon>
        <taxon>Bacilli</taxon>
        <taxon>Bacillales</taxon>
        <taxon>Staphylococcaceae</taxon>
        <taxon>Staphylococcus</taxon>
    </lineage>
</organism>
<dbReference type="eggNOG" id="ENOG503184I">
    <property type="taxonomic scope" value="Bacteria"/>
</dbReference>
<evidence type="ECO:0000313" key="3">
    <source>
        <dbReference type="Proteomes" id="UP000009885"/>
    </source>
</evidence>
<keyword evidence="1" id="KW-1133">Transmembrane helix</keyword>
<protein>
    <submittedName>
        <fullName evidence="2">Uncharacterized protein</fullName>
    </submittedName>
</protein>
<keyword evidence="1" id="KW-0472">Membrane</keyword>
<comment type="caution">
    <text evidence="2">The sequence shown here is derived from an EMBL/GenBank/DDBJ whole genome shotgun (WGS) entry which is preliminary data.</text>
</comment>
<evidence type="ECO:0000256" key="1">
    <source>
        <dbReference type="SAM" id="Phobius"/>
    </source>
</evidence>
<dbReference type="PATRIC" id="fig|1229783.3.peg.6"/>
<dbReference type="AlphaFoldDB" id="K9ASK3"/>
<feature type="transmembrane region" description="Helical" evidence="1">
    <location>
        <begin position="18"/>
        <end position="39"/>
    </location>
</feature>
<dbReference type="Proteomes" id="UP000009885">
    <property type="component" value="Unassembled WGS sequence"/>
</dbReference>
<name>K9ASK3_9STAP</name>
<feature type="transmembrane region" description="Helical" evidence="1">
    <location>
        <begin position="51"/>
        <end position="70"/>
    </location>
</feature>
<feature type="transmembrane region" description="Helical" evidence="1">
    <location>
        <begin position="201"/>
        <end position="223"/>
    </location>
</feature>
<keyword evidence="3" id="KW-1185">Reference proteome</keyword>
<accession>K9ASK3</accession>
<evidence type="ECO:0000313" key="2">
    <source>
        <dbReference type="EMBL" id="EKU50363.1"/>
    </source>
</evidence>
<gene>
    <name evidence="2" type="ORF">C273_00030</name>
</gene>
<feature type="transmembrane region" description="Helical" evidence="1">
    <location>
        <begin position="102"/>
        <end position="122"/>
    </location>
</feature>
<dbReference type="EMBL" id="AMSQ01000001">
    <property type="protein sequence ID" value="EKU50363.1"/>
    <property type="molecule type" value="Genomic_DNA"/>
</dbReference>
<keyword evidence="1" id="KW-0812">Transmembrane</keyword>
<reference evidence="2 3" key="1">
    <citation type="journal article" date="2013" name="Genome Announc.">
        <title>Genome Sequence of Staphylococcus massiliensis Strain S46, Isolated from the Surface of Healthy Human Skin.</title>
        <authorList>
            <person name="Srivastav R."/>
            <person name="Singh A."/>
            <person name="Jangir P.K."/>
            <person name="Kumari C."/>
            <person name="Muduli S."/>
            <person name="Sharma R."/>
        </authorList>
    </citation>
    <scope>NUCLEOTIDE SEQUENCE [LARGE SCALE GENOMIC DNA]</scope>
    <source>
        <strain evidence="2 3">S46</strain>
    </source>
</reference>
<feature type="transmembrane region" description="Helical" evidence="1">
    <location>
        <begin position="159"/>
        <end position="178"/>
    </location>
</feature>
<dbReference type="OrthoDB" id="2580477at2"/>
<sequence>MLQICLHELKQQFKSIKAIVIIFILLSLTFGSAKVYGQYEQLIGGANSDLYASGLLITSLIAGPLFTFALSHDAINQEVKSRTIRFIVTKVDRVEIVLGKYFAFHIFWFICLTTSIMIVSAYAHHVLLLPLVHLCTFYSYFIGLAMLLSVIINNPAVTNVFGIALSIIMMVLSIWAQFSDHILLKIFKFVTPLYYITQEGMVFLTVVPLLFSIIFITLSLILFRKKAL</sequence>
<dbReference type="STRING" id="1229783.C273_00030"/>
<feature type="transmembrane region" description="Helical" evidence="1">
    <location>
        <begin position="128"/>
        <end position="152"/>
    </location>
</feature>
<proteinExistence type="predicted"/>